<keyword evidence="1" id="KW-0812">Transmembrane</keyword>
<accession>A0A0N7G7N0</accession>
<sequence length="75" mass="8153">MGETKKNVGHMVTGGHPASELIGGLIMTVLSLLLLLLVGEYLWNRVLVKVVTVVKPVNSVWQILGLVLLSKLIFC</sequence>
<proteinExistence type="predicted"/>
<protein>
    <submittedName>
        <fullName evidence="2">Uncharacterized protein</fullName>
    </submittedName>
</protein>
<name>A0A0N7G7N0_9VIRU</name>
<keyword evidence="3" id="KW-1185">Reference proteome</keyword>
<keyword evidence="1" id="KW-1133">Transmembrane helix</keyword>
<dbReference type="KEGG" id="vg:26049202"/>
<keyword evidence="1" id="KW-0472">Membrane</keyword>
<feature type="transmembrane region" description="Helical" evidence="1">
    <location>
        <begin position="21"/>
        <end position="39"/>
    </location>
</feature>
<evidence type="ECO:0000313" key="2">
    <source>
        <dbReference type="EMBL" id="ALH23241.1"/>
    </source>
</evidence>
<evidence type="ECO:0000313" key="3">
    <source>
        <dbReference type="Proteomes" id="UP000203826"/>
    </source>
</evidence>
<dbReference type="Proteomes" id="UP000203826">
    <property type="component" value="Segment"/>
</dbReference>
<reference evidence="2 3" key="1">
    <citation type="journal article" date="2015" name="Genome Announc.">
        <title>The 474-Kilobase-Pair Complete Genome Sequence of CeV-01B, a Virus Infecting Haptolina (Chrysochromulina) ericina (Prymnesiophyceae).</title>
        <authorList>
            <person name="Gallot-Lavallee L."/>
            <person name="Pagarete A."/>
            <person name="Legendre M."/>
            <person name="Santini S."/>
            <person name="Sandaa R.A."/>
            <person name="Himmelbauer H."/>
            <person name="Ogata H."/>
            <person name="Bratbak G."/>
            <person name="Claverie J.M."/>
        </authorList>
    </citation>
    <scope>NUCLEOTIDE SEQUENCE [LARGE SCALE GENOMIC DNA]</scope>
    <source>
        <strain evidence="2">CeV-01B</strain>
    </source>
</reference>
<evidence type="ECO:0000256" key="1">
    <source>
        <dbReference type="SAM" id="Phobius"/>
    </source>
</evidence>
<organism evidence="2 3">
    <name type="scientific">Chrysochromulina ericina virus CeV-01B</name>
    <dbReference type="NCBI Taxonomy" id="3070830"/>
    <lineage>
        <taxon>Viruses</taxon>
        <taxon>Varidnaviria</taxon>
        <taxon>Bamfordvirae</taxon>
        <taxon>Nucleocytoviricota</taxon>
        <taxon>Megaviricetes</taxon>
        <taxon>Imitervirales</taxon>
        <taxon>Mesomimiviridae</taxon>
        <taxon>Tethysvirus</taxon>
        <taxon>Tethysvirus raunefjordenense</taxon>
    </lineage>
</organism>
<gene>
    <name evidence="2" type="ORF">ceV_335</name>
</gene>
<dbReference type="EMBL" id="KT820662">
    <property type="protein sequence ID" value="ALH23241.1"/>
    <property type="molecule type" value="Genomic_DNA"/>
</dbReference>